<evidence type="ECO:0000313" key="8">
    <source>
        <dbReference type="Proteomes" id="UP000053342"/>
    </source>
</evidence>
<dbReference type="CDD" id="cd00067">
    <property type="entry name" value="GAL4"/>
    <property type="match status" value="1"/>
</dbReference>
<protein>
    <recommendedName>
        <fullName evidence="6">Zn(2)-C6 fungal-type domain-containing protein</fullName>
    </recommendedName>
</protein>
<dbReference type="OrthoDB" id="4314040at2759"/>
<reference evidence="7 8" key="1">
    <citation type="submission" date="2015-01" db="EMBL/GenBank/DDBJ databases">
        <title>The Genome Sequence of Exophiala oligosperma CBS72588.</title>
        <authorList>
            <consortium name="The Broad Institute Genomics Platform"/>
            <person name="Cuomo C."/>
            <person name="de Hoog S."/>
            <person name="Gorbushina A."/>
            <person name="Stielow B."/>
            <person name="Teixiera M."/>
            <person name="Abouelleil A."/>
            <person name="Chapman S.B."/>
            <person name="Priest M."/>
            <person name="Young S.K."/>
            <person name="Wortman J."/>
            <person name="Nusbaum C."/>
            <person name="Birren B."/>
        </authorList>
    </citation>
    <scope>NUCLEOTIDE SEQUENCE [LARGE SCALE GENOMIC DNA]</scope>
    <source>
        <strain evidence="7 8">CBS 72588</strain>
    </source>
</reference>
<evidence type="ECO:0000256" key="4">
    <source>
        <dbReference type="ARBA" id="ARBA00023242"/>
    </source>
</evidence>
<keyword evidence="1" id="KW-0805">Transcription regulation</keyword>
<dbReference type="HOGENOM" id="CLU_019524_3_0_1"/>
<evidence type="ECO:0000313" key="7">
    <source>
        <dbReference type="EMBL" id="KIW41912.1"/>
    </source>
</evidence>
<gene>
    <name evidence="7" type="ORF">PV06_05508</name>
</gene>
<feature type="compositionally biased region" description="Low complexity" evidence="5">
    <location>
        <begin position="55"/>
        <end position="70"/>
    </location>
</feature>
<proteinExistence type="predicted"/>
<keyword evidence="4" id="KW-0539">Nucleus</keyword>
<dbReference type="Gene3D" id="4.10.240.10">
    <property type="entry name" value="Zn(2)-C6 fungal-type DNA-binding domain"/>
    <property type="match status" value="1"/>
</dbReference>
<sequence length="503" mass="56214">MPGVPSGRGCDACRTQKKKCDLSQHPCPRCKRLNIPCTGQGQRRFKFMHNNGEKSSSSPPSSREGSVISSATTRGGTDNSPHQHSQRRPLQVSPHFATMPVRVRPGLNCEQSRLAISVIDKIKPTVGIRYNLAWTYGDYLNDLPRRLGTNVALDSATEAFLLAVKRSMNRQEVAAPIVLERYGVALTALRNCLDDPVKAREPETLGAILLLMNCQQYIWSPVKLGRGHVEGAAQILRLRGPPKQDDPFERNLLLSLRAVVLFESIFTDRVVFTDKEWIDMFDRKLYSLSPEGQTVQCMTRLANMMRKARTVLEDDSASQFEQVVIQHEVQGLYQEIQTAVGTLRERYQKYKGDMASSEFVWNDMSDLIHCHTIRTYALGLGITVFVNELRIAVWPDPTEILQESCALASEITNLAREGCRYRPLGSSALGICLIAAEMAAVDDPILKADIRVLRHDYAMDYRDVEFEQLPVADVGTLVCGRQYSRALKKKNAVVDSSSSSTPA</sequence>
<dbReference type="PANTHER" id="PTHR38111:SF11">
    <property type="entry name" value="TRANSCRIPTION FACTOR DOMAIN-CONTAINING PROTEIN-RELATED"/>
    <property type="match status" value="1"/>
</dbReference>
<keyword evidence="8" id="KW-1185">Reference proteome</keyword>
<dbReference type="PANTHER" id="PTHR38111">
    <property type="entry name" value="ZN(2)-C6 FUNGAL-TYPE DOMAIN-CONTAINING PROTEIN-RELATED"/>
    <property type="match status" value="1"/>
</dbReference>
<evidence type="ECO:0000259" key="6">
    <source>
        <dbReference type="PROSITE" id="PS50048"/>
    </source>
</evidence>
<evidence type="ECO:0000256" key="3">
    <source>
        <dbReference type="ARBA" id="ARBA00023163"/>
    </source>
</evidence>
<evidence type="ECO:0000256" key="5">
    <source>
        <dbReference type="SAM" id="MobiDB-lite"/>
    </source>
</evidence>
<feature type="domain" description="Zn(2)-C6 fungal-type" evidence="6">
    <location>
        <begin position="9"/>
        <end position="38"/>
    </location>
</feature>
<evidence type="ECO:0000256" key="1">
    <source>
        <dbReference type="ARBA" id="ARBA00023015"/>
    </source>
</evidence>
<keyword evidence="2" id="KW-0238">DNA-binding</keyword>
<dbReference type="EMBL" id="KN847336">
    <property type="protein sequence ID" value="KIW41912.1"/>
    <property type="molecule type" value="Genomic_DNA"/>
</dbReference>
<dbReference type="STRING" id="215243.A0A0D2BWQ5"/>
<dbReference type="GO" id="GO:0003677">
    <property type="term" value="F:DNA binding"/>
    <property type="evidence" value="ECO:0007669"/>
    <property type="project" value="UniProtKB-KW"/>
</dbReference>
<name>A0A0D2BWQ5_9EURO</name>
<dbReference type="GO" id="GO:0008270">
    <property type="term" value="F:zinc ion binding"/>
    <property type="evidence" value="ECO:0007669"/>
    <property type="project" value="InterPro"/>
</dbReference>
<organism evidence="7 8">
    <name type="scientific">Exophiala oligosperma</name>
    <dbReference type="NCBI Taxonomy" id="215243"/>
    <lineage>
        <taxon>Eukaryota</taxon>
        <taxon>Fungi</taxon>
        <taxon>Dikarya</taxon>
        <taxon>Ascomycota</taxon>
        <taxon>Pezizomycotina</taxon>
        <taxon>Eurotiomycetes</taxon>
        <taxon>Chaetothyriomycetidae</taxon>
        <taxon>Chaetothyriales</taxon>
        <taxon>Herpotrichiellaceae</taxon>
        <taxon>Exophiala</taxon>
    </lineage>
</organism>
<dbReference type="GeneID" id="27357582"/>
<dbReference type="PROSITE" id="PS00463">
    <property type="entry name" value="ZN2_CY6_FUNGAL_1"/>
    <property type="match status" value="1"/>
</dbReference>
<dbReference type="SMART" id="SM00066">
    <property type="entry name" value="GAL4"/>
    <property type="match status" value="1"/>
</dbReference>
<dbReference type="InterPro" id="IPR053178">
    <property type="entry name" value="Osmoadaptation_assoc"/>
</dbReference>
<dbReference type="Pfam" id="PF00172">
    <property type="entry name" value="Zn_clus"/>
    <property type="match status" value="1"/>
</dbReference>
<dbReference type="RefSeq" id="XP_016262128.1">
    <property type="nucleotide sequence ID" value="XM_016406524.1"/>
</dbReference>
<dbReference type="VEuPathDB" id="FungiDB:PV06_05508"/>
<dbReference type="InterPro" id="IPR001138">
    <property type="entry name" value="Zn2Cys6_DnaBD"/>
</dbReference>
<evidence type="ECO:0000256" key="2">
    <source>
        <dbReference type="ARBA" id="ARBA00023125"/>
    </source>
</evidence>
<dbReference type="InterPro" id="IPR036864">
    <property type="entry name" value="Zn2-C6_fun-type_DNA-bd_sf"/>
</dbReference>
<feature type="compositionally biased region" description="Polar residues" evidence="5">
    <location>
        <begin position="71"/>
        <end position="83"/>
    </location>
</feature>
<dbReference type="SUPFAM" id="SSF57701">
    <property type="entry name" value="Zn2/Cys6 DNA-binding domain"/>
    <property type="match status" value="1"/>
</dbReference>
<keyword evidence="3" id="KW-0804">Transcription</keyword>
<dbReference type="AlphaFoldDB" id="A0A0D2BWQ5"/>
<dbReference type="Proteomes" id="UP000053342">
    <property type="component" value="Unassembled WGS sequence"/>
</dbReference>
<dbReference type="PROSITE" id="PS50048">
    <property type="entry name" value="ZN2_CY6_FUNGAL_2"/>
    <property type="match status" value="1"/>
</dbReference>
<accession>A0A0D2BWQ5</accession>
<feature type="region of interest" description="Disordered" evidence="5">
    <location>
        <begin position="49"/>
        <end position="94"/>
    </location>
</feature>
<dbReference type="GO" id="GO:0000981">
    <property type="term" value="F:DNA-binding transcription factor activity, RNA polymerase II-specific"/>
    <property type="evidence" value="ECO:0007669"/>
    <property type="project" value="InterPro"/>
</dbReference>